<dbReference type="InterPro" id="IPR000092">
    <property type="entry name" value="Polyprenyl_synt"/>
</dbReference>
<evidence type="ECO:0000256" key="3">
    <source>
        <dbReference type="ARBA" id="ARBA00022679"/>
    </source>
</evidence>
<proteinExistence type="inferred from homology"/>
<dbReference type="PROSITE" id="PS00444">
    <property type="entry name" value="POLYPRENYL_SYNTHASE_2"/>
    <property type="match status" value="1"/>
</dbReference>
<dbReference type="Pfam" id="PF00348">
    <property type="entry name" value="polyprenyl_synt"/>
    <property type="match status" value="1"/>
</dbReference>
<organism evidence="7">
    <name type="scientific">Turicibacter sanguinis</name>
    <dbReference type="NCBI Taxonomy" id="154288"/>
    <lineage>
        <taxon>Bacteria</taxon>
        <taxon>Bacillati</taxon>
        <taxon>Bacillota</taxon>
        <taxon>Erysipelotrichia</taxon>
        <taxon>Erysipelotrichales</taxon>
        <taxon>Turicibacteraceae</taxon>
        <taxon>Turicibacter</taxon>
    </lineage>
</organism>
<keyword evidence="3 6" id="KW-0808">Transferase</keyword>
<dbReference type="RefSeq" id="WP_129821528.1">
    <property type="nucleotide sequence ID" value="NZ_CAUWFM010000003.1"/>
</dbReference>
<dbReference type="SFLD" id="SFLDS00005">
    <property type="entry name" value="Isoprenoid_Synthase_Type_I"/>
    <property type="match status" value="1"/>
</dbReference>
<comment type="cofactor">
    <cofactor evidence="1">
        <name>Mg(2+)</name>
        <dbReference type="ChEBI" id="CHEBI:18420"/>
    </cofactor>
</comment>
<comment type="similarity">
    <text evidence="2 6">Belongs to the FPP/GGPP synthase family.</text>
</comment>
<dbReference type="GO" id="GO:0004659">
    <property type="term" value="F:prenyltransferase activity"/>
    <property type="evidence" value="ECO:0007669"/>
    <property type="project" value="InterPro"/>
</dbReference>
<dbReference type="SUPFAM" id="SSF48576">
    <property type="entry name" value="Terpenoid synthases"/>
    <property type="match status" value="1"/>
</dbReference>
<dbReference type="GO" id="GO:0008299">
    <property type="term" value="P:isoprenoid biosynthetic process"/>
    <property type="evidence" value="ECO:0007669"/>
    <property type="project" value="InterPro"/>
</dbReference>
<dbReference type="GO" id="GO:0046872">
    <property type="term" value="F:metal ion binding"/>
    <property type="evidence" value="ECO:0007669"/>
    <property type="project" value="UniProtKB-KW"/>
</dbReference>
<dbReference type="PROSITE" id="PS00723">
    <property type="entry name" value="POLYPRENYL_SYNTHASE_1"/>
    <property type="match status" value="1"/>
</dbReference>
<evidence type="ECO:0000256" key="5">
    <source>
        <dbReference type="ARBA" id="ARBA00022842"/>
    </source>
</evidence>
<dbReference type="Gene3D" id="1.10.600.10">
    <property type="entry name" value="Farnesyl Diphosphate Synthase"/>
    <property type="match status" value="1"/>
</dbReference>
<evidence type="ECO:0000256" key="4">
    <source>
        <dbReference type="ARBA" id="ARBA00022723"/>
    </source>
</evidence>
<dbReference type="CDD" id="cd00685">
    <property type="entry name" value="Trans_IPPS_HT"/>
    <property type="match status" value="1"/>
</dbReference>
<keyword evidence="5" id="KW-0460">Magnesium</keyword>
<dbReference type="InterPro" id="IPR008949">
    <property type="entry name" value="Isoprenoid_synthase_dom_sf"/>
</dbReference>
<accession>A0A6G2CNU7</accession>
<keyword evidence="4" id="KW-0479">Metal-binding</keyword>
<dbReference type="AlphaFoldDB" id="A0A6G2CNU7"/>
<sequence>MKSFWKDQPDIVAHLEQVNHIINQQLTVKQSKMNEILKDLAQSGGKKIRPGLCIIGGEFGDKDIKHLYHLSAVLEMLHMATLVHDDIIDDSVQRRGQLTTQQKYGKDYAVYTGDYIFTKCFEILAEHYELHHMKELSKTVSRVCMGEIDQFDGRFKSHTSVKKYLKVIGAKTSALLAVSLSVGAYESGCDEKFCKKLGKIGLHIGNAFQIIDDILDYVGDASRVGKTLGNDIRQGYYTLPLLYALKHNDDRLNELLASETYTDEVVSRIIERVNELGGVKQAQELAHKYTVKSLKEIKSLPAGQARNHLEWVTNQLLARQH</sequence>
<reference evidence="7" key="1">
    <citation type="journal article" date="2019" name="Nat. Med.">
        <title>A library of human gut bacterial isolates paired with longitudinal multiomics data enables mechanistic microbiome research.</title>
        <authorList>
            <person name="Poyet M."/>
            <person name="Groussin M."/>
            <person name="Gibbons S.M."/>
            <person name="Avila-Pacheco J."/>
            <person name="Jiang X."/>
            <person name="Kearney S.M."/>
            <person name="Perrotta A.R."/>
            <person name="Berdy B."/>
            <person name="Zhao S."/>
            <person name="Lieberman T.D."/>
            <person name="Swanson P.K."/>
            <person name="Smith M."/>
            <person name="Roesemann S."/>
            <person name="Alexander J.E."/>
            <person name="Rich S.A."/>
            <person name="Livny J."/>
            <person name="Vlamakis H."/>
            <person name="Clish C."/>
            <person name="Bullock K."/>
            <person name="Deik A."/>
            <person name="Scott J."/>
            <person name="Pierce K.A."/>
            <person name="Xavier R.J."/>
            <person name="Alm E.J."/>
        </authorList>
    </citation>
    <scope>NUCLEOTIDE SEQUENCE</scope>
    <source>
        <strain evidence="7">BIOML-A179</strain>
    </source>
</reference>
<dbReference type="PANTHER" id="PTHR12001:SF69">
    <property type="entry name" value="ALL TRANS-POLYPRENYL-DIPHOSPHATE SYNTHASE PDSS1"/>
    <property type="match status" value="1"/>
</dbReference>
<gene>
    <name evidence="7" type="ORF">GMA64_07520</name>
</gene>
<dbReference type="PANTHER" id="PTHR12001">
    <property type="entry name" value="GERANYLGERANYL PYROPHOSPHATE SYNTHASE"/>
    <property type="match status" value="1"/>
</dbReference>
<name>A0A6G2CNU7_9FIRM</name>
<evidence type="ECO:0000256" key="2">
    <source>
        <dbReference type="ARBA" id="ARBA00006706"/>
    </source>
</evidence>
<dbReference type="InterPro" id="IPR033749">
    <property type="entry name" value="Polyprenyl_synt_CS"/>
</dbReference>
<evidence type="ECO:0000256" key="6">
    <source>
        <dbReference type="RuleBase" id="RU004466"/>
    </source>
</evidence>
<evidence type="ECO:0000313" key="7">
    <source>
        <dbReference type="EMBL" id="MTL94372.1"/>
    </source>
</evidence>
<evidence type="ECO:0000256" key="1">
    <source>
        <dbReference type="ARBA" id="ARBA00001946"/>
    </source>
</evidence>
<dbReference type="EMBL" id="WMQV01000014">
    <property type="protein sequence ID" value="MTL94372.1"/>
    <property type="molecule type" value="Genomic_DNA"/>
</dbReference>
<protein>
    <submittedName>
        <fullName evidence="7">Polyprenyl synthetase family protein</fullName>
    </submittedName>
</protein>
<comment type="caution">
    <text evidence="7">The sequence shown here is derived from an EMBL/GenBank/DDBJ whole genome shotgun (WGS) entry which is preliminary data.</text>
</comment>